<evidence type="ECO:0000259" key="1">
    <source>
        <dbReference type="Pfam" id="PF00149"/>
    </source>
</evidence>
<dbReference type="Gene3D" id="2.130.10.10">
    <property type="entry name" value="YVTN repeat-like/Quinoprotein amine dehydrogenase"/>
    <property type="match status" value="1"/>
</dbReference>
<dbReference type="InterPro" id="IPR002372">
    <property type="entry name" value="PQQ_rpt_dom"/>
</dbReference>
<reference evidence="3" key="1">
    <citation type="journal article" date="2021" name="PeerJ">
        <title>Extensive microbial diversity within the chicken gut microbiome revealed by metagenomics and culture.</title>
        <authorList>
            <person name="Gilroy R."/>
            <person name="Ravi A."/>
            <person name="Getino M."/>
            <person name="Pursley I."/>
            <person name="Horton D.L."/>
            <person name="Alikhan N.F."/>
            <person name="Baker D."/>
            <person name="Gharbi K."/>
            <person name="Hall N."/>
            <person name="Watson M."/>
            <person name="Adriaenssens E.M."/>
            <person name="Foster-Nyarko E."/>
            <person name="Jarju S."/>
            <person name="Secka A."/>
            <person name="Antonio M."/>
            <person name="Oren A."/>
            <person name="Chaudhuri R.R."/>
            <person name="La Ragione R."/>
            <person name="Hildebrand F."/>
            <person name="Pallen M.J."/>
        </authorList>
    </citation>
    <scope>NUCLEOTIDE SEQUENCE</scope>
    <source>
        <strain evidence="3">1719</strain>
    </source>
</reference>
<dbReference type="InterPro" id="IPR018391">
    <property type="entry name" value="PQQ_b-propeller_rpt"/>
</dbReference>
<dbReference type="Pfam" id="PF00149">
    <property type="entry name" value="Metallophos"/>
    <property type="match status" value="1"/>
</dbReference>
<proteinExistence type="predicted"/>
<dbReference type="AlphaFoldDB" id="A0A9D1WA98"/>
<reference evidence="3" key="2">
    <citation type="submission" date="2021-04" db="EMBL/GenBank/DDBJ databases">
        <authorList>
            <person name="Gilroy R."/>
        </authorList>
    </citation>
    <scope>NUCLEOTIDE SEQUENCE</scope>
    <source>
        <strain evidence="3">1719</strain>
    </source>
</reference>
<dbReference type="SMART" id="SM00564">
    <property type="entry name" value="PQQ"/>
    <property type="match status" value="7"/>
</dbReference>
<dbReference type="InterPro" id="IPR011047">
    <property type="entry name" value="Quinoprotein_ADH-like_sf"/>
</dbReference>
<dbReference type="InterPro" id="IPR015943">
    <property type="entry name" value="WD40/YVTN_repeat-like_dom_sf"/>
</dbReference>
<dbReference type="PANTHER" id="PTHR34512">
    <property type="entry name" value="CELL SURFACE PROTEIN"/>
    <property type="match status" value="1"/>
</dbReference>
<name>A0A9D1WA98_9SPHI</name>
<dbReference type="SUPFAM" id="SSF50998">
    <property type="entry name" value="Quinoprotein alcohol dehydrogenase-like"/>
    <property type="match status" value="3"/>
</dbReference>
<gene>
    <name evidence="3" type="ORF">H9853_09940</name>
</gene>
<protein>
    <submittedName>
        <fullName evidence="3">PQQ-binding-like beta-propeller repeat protein</fullName>
    </submittedName>
</protein>
<comment type="caution">
    <text evidence="3">The sequence shown here is derived from an EMBL/GenBank/DDBJ whole genome shotgun (WGS) entry which is preliminary data.</text>
</comment>
<dbReference type="Proteomes" id="UP000824156">
    <property type="component" value="Unassembled WGS sequence"/>
</dbReference>
<sequence length="610" mass="68052">MFIAIYILLNSYAIQAQSFKFALVTDTHLGGHSGKEDLERSVKDINQQSDIDFVILSGDVTEFGSDEELATAKKVLDELSIPLYVIPGNHDSNWSESGANTFRKVFGGETFYFKHKGYAFMGTTSGPNLRMSPGQVPRENLVWMDSIFANVHNPEMPLIFINHYPLDTSLNNWYEVTDRLLKYNTQLALCGHGHVNRQYEWDGILGVMCRSNLRAKDSVGGYNILEIDEGEVTFSVRRPGVRTEESWLSQRLEKPKDKVLKRPDYSMNKNQPDLKKIWEYNDDGDIGSGMALYKNKYIIAANTKGKVYALDYNTGSLIWSFNTGGKIYSTPAVYKDIVVVGSSDSWIYGLNAKTGEQLWSVKAEKAVLGSPKIEKGVAYIGASDGVFRAVNVNSGKVLWTFDKVKGFVTTLPTLDGNKVLFGSWENGFYCLDKKSGELLWEWNNGHGSRMFSPAACYPVVVKNRVFIVAPDRYMTALDLNTGDQIWRNKADSLLVRESMGVSVDKKLVYVKAMGGKVYGISTRADSMQVAWTSSLNLSYEIAPTAIFTNKKQVIVPSDKGVVSSLDAKTGHVLWQYKISNALVNPPLICGKNSQVVSAMDGRIVRLDYPQ</sequence>
<dbReference type="InterPro" id="IPR029052">
    <property type="entry name" value="Metallo-depent_PP-like"/>
</dbReference>
<feature type="domain" description="Calcineurin-like phosphoesterase" evidence="1">
    <location>
        <begin position="19"/>
        <end position="195"/>
    </location>
</feature>
<feature type="domain" description="Pyrrolo-quinoline quinone repeat" evidence="2">
    <location>
        <begin position="275"/>
        <end position="399"/>
    </location>
</feature>
<dbReference type="Pfam" id="PF13360">
    <property type="entry name" value="PQQ_2"/>
    <property type="match status" value="2"/>
</dbReference>
<organism evidence="3 4">
    <name type="scientific">Candidatus Sphingobacterium stercoripullorum</name>
    <dbReference type="NCBI Taxonomy" id="2838759"/>
    <lineage>
        <taxon>Bacteria</taxon>
        <taxon>Pseudomonadati</taxon>
        <taxon>Bacteroidota</taxon>
        <taxon>Sphingobacteriia</taxon>
        <taxon>Sphingobacteriales</taxon>
        <taxon>Sphingobacteriaceae</taxon>
        <taxon>Sphingobacterium</taxon>
    </lineage>
</organism>
<accession>A0A9D1WA98</accession>
<feature type="domain" description="Pyrrolo-quinoline quinone repeat" evidence="2">
    <location>
        <begin position="529"/>
        <end position="607"/>
    </location>
</feature>
<evidence type="ECO:0000313" key="4">
    <source>
        <dbReference type="Proteomes" id="UP000824156"/>
    </source>
</evidence>
<evidence type="ECO:0000313" key="3">
    <source>
        <dbReference type="EMBL" id="HIX55338.1"/>
    </source>
</evidence>
<dbReference type="PANTHER" id="PTHR34512:SF30">
    <property type="entry name" value="OUTER MEMBRANE PROTEIN ASSEMBLY FACTOR BAMB"/>
    <property type="match status" value="1"/>
</dbReference>
<dbReference type="GO" id="GO:0016787">
    <property type="term" value="F:hydrolase activity"/>
    <property type="evidence" value="ECO:0007669"/>
    <property type="project" value="InterPro"/>
</dbReference>
<dbReference type="InterPro" id="IPR004843">
    <property type="entry name" value="Calcineurin-like_PHP"/>
</dbReference>
<dbReference type="SUPFAM" id="SSF56300">
    <property type="entry name" value="Metallo-dependent phosphatases"/>
    <property type="match status" value="1"/>
</dbReference>
<evidence type="ECO:0000259" key="2">
    <source>
        <dbReference type="Pfam" id="PF13360"/>
    </source>
</evidence>
<dbReference type="Gene3D" id="3.60.21.10">
    <property type="match status" value="1"/>
</dbReference>
<dbReference type="EMBL" id="DXEZ01000275">
    <property type="protein sequence ID" value="HIX55338.1"/>
    <property type="molecule type" value="Genomic_DNA"/>
</dbReference>